<feature type="compositionally biased region" description="Acidic residues" evidence="6">
    <location>
        <begin position="123"/>
        <end position="139"/>
    </location>
</feature>
<dbReference type="InterPro" id="IPR005749">
    <property type="entry name" value="Ribosomal_uL15_bac-type"/>
</dbReference>
<comment type="similarity">
    <text evidence="1">Belongs to the universal ribosomal protein uL15 family.</text>
</comment>
<organism evidence="8">
    <name type="scientific">Notodromas monacha</name>
    <dbReference type="NCBI Taxonomy" id="399045"/>
    <lineage>
        <taxon>Eukaryota</taxon>
        <taxon>Metazoa</taxon>
        <taxon>Ecdysozoa</taxon>
        <taxon>Arthropoda</taxon>
        <taxon>Crustacea</taxon>
        <taxon>Oligostraca</taxon>
        <taxon>Ostracoda</taxon>
        <taxon>Podocopa</taxon>
        <taxon>Podocopida</taxon>
        <taxon>Cypridocopina</taxon>
        <taxon>Cypridoidea</taxon>
        <taxon>Cyprididae</taxon>
        <taxon>Notodromas</taxon>
    </lineage>
</organism>
<dbReference type="EMBL" id="OA886034">
    <property type="protein sequence ID" value="CAD7282578.1"/>
    <property type="molecule type" value="Genomic_DNA"/>
</dbReference>
<feature type="domain" description="Large ribosomal subunit protein uL15/eL18" evidence="7">
    <location>
        <begin position="309"/>
        <end position="388"/>
    </location>
</feature>
<dbReference type="AlphaFoldDB" id="A0A7R9GIQ9"/>
<feature type="compositionally biased region" description="Basic and acidic residues" evidence="6">
    <location>
        <begin position="22"/>
        <end position="82"/>
    </location>
</feature>
<feature type="region of interest" description="Disordered" evidence="6">
    <location>
        <begin position="1"/>
        <end position="182"/>
    </location>
</feature>
<dbReference type="PANTHER" id="PTHR12934:SF11">
    <property type="entry name" value="LARGE RIBOSOMAL SUBUNIT PROTEIN UL15M"/>
    <property type="match status" value="1"/>
</dbReference>
<evidence type="ECO:0000256" key="3">
    <source>
        <dbReference type="ARBA" id="ARBA00023274"/>
    </source>
</evidence>
<keyword evidence="9" id="KW-1185">Reference proteome</keyword>
<gene>
    <name evidence="8" type="ORF">NMOB1V02_LOCUS10200</name>
</gene>
<dbReference type="GO" id="GO:0003735">
    <property type="term" value="F:structural constituent of ribosome"/>
    <property type="evidence" value="ECO:0007669"/>
    <property type="project" value="InterPro"/>
</dbReference>
<evidence type="ECO:0000256" key="6">
    <source>
        <dbReference type="SAM" id="MobiDB-lite"/>
    </source>
</evidence>
<dbReference type="InterPro" id="IPR021131">
    <property type="entry name" value="Ribosomal_uL15/eL18"/>
</dbReference>
<dbReference type="EMBL" id="CAJPEX010003997">
    <property type="protein sequence ID" value="CAG0922730.1"/>
    <property type="molecule type" value="Genomic_DNA"/>
</dbReference>
<dbReference type="Pfam" id="PF15359">
    <property type="entry name" value="CDV3"/>
    <property type="match status" value="1"/>
</dbReference>
<dbReference type="PANTHER" id="PTHR12934">
    <property type="entry name" value="50S RIBOSOMAL PROTEIN L15"/>
    <property type="match status" value="1"/>
</dbReference>
<evidence type="ECO:0000256" key="1">
    <source>
        <dbReference type="ARBA" id="ARBA00007320"/>
    </source>
</evidence>
<dbReference type="Pfam" id="PF00828">
    <property type="entry name" value="Ribosomal_L27A"/>
    <property type="match status" value="1"/>
</dbReference>
<keyword evidence="2" id="KW-0689">Ribosomal protein</keyword>
<reference evidence="8" key="1">
    <citation type="submission" date="2020-11" db="EMBL/GenBank/DDBJ databases">
        <authorList>
            <person name="Tran Van P."/>
        </authorList>
    </citation>
    <scope>NUCLEOTIDE SEQUENCE</scope>
</reference>
<evidence type="ECO:0000256" key="4">
    <source>
        <dbReference type="ARBA" id="ARBA00035299"/>
    </source>
</evidence>
<feature type="compositionally biased region" description="Acidic residues" evidence="6">
    <location>
        <begin position="93"/>
        <end position="107"/>
    </location>
</feature>
<evidence type="ECO:0000256" key="5">
    <source>
        <dbReference type="ARBA" id="ARBA00035423"/>
    </source>
</evidence>
<dbReference type="SUPFAM" id="SSF52080">
    <property type="entry name" value="Ribosomal proteins L15p and L18e"/>
    <property type="match status" value="1"/>
</dbReference>
<accession>A0A7R9GIQ9</accession>
<evidence type="ECO:0000313" key="9">
    <source>
        <dbReference type="Proteomes" id="UP000678499"/>
    </source>
</evidence>
<protein>
    <recommendedName>
        <fullName evidence="4">Large ribosomal subunit protein uL15m</fullName>
    </recommendedName>
    <alternativeName>
        <fullName evidence="5">39S ribosomal protein L15, mitochondrial</fullName>
    </alternativeName>
</protein>
<dbReference type="InterPro" id="IPR036227">
    <property type="entry name" value="Ribosomal_uL15/eL18_sf"/>
</dbReference>
<dbReference type="GO" id="GO:0006412">
    <property type="term" value="P:translation"/>
    <property type="evidence" value="ECO:0007669"/>
    <property type="project" value="InterPro"/>
</dbReference>
<evidence type="ECO:0000256" key="2">
    <source>
        <dbReference type="ARBA" id="ARBA00022980"/>
    </source>
</evidence>
<sequence>MAQLGDFFAKRDKKKGRGKKFTTTDEIAKKLEETGKKVEKPAEQKPKKERGKPEEEGVYDIGKEDPTDEWKEYHEEGEKDYSGLKIQKLNINEAEDEPEQQEGESGEGDSNTSKNVWKISEKEEIEDQVQQEPEPEPEPVPEPVKEEEPTKSAAETKSAYVPPNRRLGRPEPSVPTAAQRVVRGRPRVAPDINSEEFFPTLSSQGPKTRSVAILAMAKKLSEMKRGVDTALAMLRSLPRVGVDNIASEPGTSKKRKIIRGTRAKHHLTRGEQSKPMRLGFEPSKNPFVTRFQKEQYYKGHHLRREYAPMSLQQLQLMIDTSRIDPSEPVDLAQIYRTKLFRLDPNIIRYFGIQLTDDGMDNFAAKVNVEVQYAPEHVIAAVERNGGIITTAFYDQRSLQALGDAEDFFKRGFPIPRRQLPPFDAVEYYTNPKNRGYLADPAEIAKERFLLSQKYGYELPVGFDPKFLGQRKHPRQVFYGLEPGWVVSLKDRCIFKPEDEELKEIYQA</sequence>
<keyword evidence="3" id="KW-0687">Ribonucleoprotein</keyword>
<dbReference type="GO" id="GO:0005762">
    <property type="term" value="C:mitochondrial large ribosomal subunit"/>
    <property type="evidence" value="ECO:0007669"/>
    <property type="project" value="TreeGrafter"/>
</dbReference>
<feature type="compositionally biased region" description="Basic residues" evidence="6">
    <location>
        <begin position="11"/>
        <end position="20"/>
    </location>
</feature>
<dbReference type="Proteomes" id="UP000678499">
    <property type="component" value="Unassembled WGS sequence"/>
</dbReference>
<evidence type="ECO:0000313" key="8">
    <source>
        <dbReference type="EMBL" id="CAD7282578.1"/>
    </source>
</evidence>
<dbReference type="InterPro" id="IPR026806">
    <property type="entry name" value="CDV3"/>
</dbReference>
<dbReference type="OrthoDB" id="361383at2759"/>
<evidence type="ECO:0000259" key="7">
    <source>
        <dbReference type="Pfam" id="PF00828"/>
    </source>
</evidence>
<feature type="region of interest" description="Disordered" evidence="6">
    <location>
        <begin position="261"/>
        <end position="281"/>
    </location>
</feature>
<proteinExistence type="inferred from homology"/>
<name>A0A7R9GIQ9_9CRUS</name>